<evidence type="ECO:0000256" key="4">
    <source>
        <dbReference type="SAM" id="MobiDB-lite"/>
    </source>
</evidence>
<dbReference type="InterPro" id="IPR011047">
    <property type="entry name" value="Quinoprotein_ADH-like_sf"/>
</dbReference>
<evidence type="ECO:0008006" key="7">
    <source>
        <dbReference type="Google" id="ProtNLM"/>
    </source>
</evidence>
<gene>
    <name evidence="5" type="ORF">O0S08_07845</name>
</gene>
<dbReference type="EMBL" id="CP114040">
    <property type="protein sequence ID" value="WAS96062.1"/>
    <property type="molecule type" value="Genomic_DNA"/>
</dbReference>
<dbReference type="RefSeq" id="WP_269038404.1">
    <property type="nucleotide sequence ID" value="NZ_CP114040.1"/>
</dbReference>
<evidence type="ECO:0000313" key="6">
    <source>
        <dbReference type="Proteomes" id="UP001164459"/>
    </source>
</evidence>
<evidence type="ECO:0000256" key="2">
    <source>
        <dbReference type="ARBA" id="ARBA00022737"/>
    </source>
</evidence>
<dbReference type="Proteomes" id="UP001164459">
    <property type="component" value="Chromosome"/>
</dbReference>
<dbReference type="PROSITE" id="PS51257">
    <property type="entry name" value="PROKAR_LIPOPROTEIN"/>
    <property type="match status" value="1"/>
</dbReference>
<dbReference type="InterPro" id="IPR015943">
    <property type="entry name" value="WD40/YVTN_repeat-like_dom_sf"/>
</dbReference>
<keyword evidence="1" id="KW-0732">Signal</keyword>
<protein>
    <recommendedName>
        <fullName evidence="7">Myxococcus cysteine-rich repeat-containing protein</fullName>
    </recommendedName>
</protein>
<dbReference type="NCBIfam" id="TIGR02232">
    <property type="entry name" value="myxo_disulf_rpt"/>
    <property type="match status" value="1"/>
</dbReference>
<name>A0ABY7HAD4_9BACT</name>
<dbReference type="Gene3D" id="2.130.10.10">
    <property type="entry name" value="YVTN repeat-like/Quinoprotein amine dehydrogenase"/>
    <property type="match status" value="1"/>
</dbReference>
<evidence type="ECO:0000256" key="3">
    <source>
        <dbReference type="ARBA" id="ARBA00023157"/>
    </source>
</evidence>
<dbReference type="InterPro" id="IPR011936">
    <property type="entry name" value="Myxo_disulph_rpt"/>
</dbReference>
<keyword evidence="6" id="KW-1185">Reference proteome</keyword>
<organism evidence="5 6">
    <name type="scientific">Nannocystis punicea</name>
    <dbReference type="NCBI Taxonomy" id="2995304"/>
    <lineage>
        <taxon>Bacteria</taxon>
        <taxon>Pseudomonadati</taxon>
        <taxon>Myxococcota</taxon>
        <taxon>Polyangia</taxon>
        <taxon>Nannocystales</taxon>
        <taxon>Nannocystaceae</taxon>
        <taxon>Nannocystis</taxon>
    </lineage>
</organism>
<keyword evidence="3" id="KW-1015">Disulfide bond</keyword>
<evidence type="ECO:0000256" key="1">
    <source>
        <dbReference type="ARBA" id="ARBA00022729"/>
    </source>
</evidence>
<feature type="region of interest" description="Disordered" evidence="4">
    <location>
        <begin position="20"/>
        <end position="78"/>
    </location>
</feature>
<keyword evidence="2" id="KW-0677">Repeat</keyword>
<dbReference type="SUPFAM" id="SSF50998">
    <property type="entry name" value="Quinoprotein alcohol dehydrogenase-like"/>
    <property type="match status" value="1"/>
</dbReference>
<feature type="compositionally biased region" description="Low complexity" evidence="4">
    <location>
        <begin position="34"/>
        <end position="48"/>
    </location>
</feature>
<proteinExistence type="predicted"/>
<accession>A0ABY7HAD4</accession>
<evidence type="ECO:0000313" key="5">
    <source>
        <dbReference type="EMBL" id="WAS96062.1"/>
    </source>
</evidence>
<sequence length="418" mass="44495">MLRSPRRSALPVLVLTACTPSIIVGDTPQDTDDATTSSPATSDSPESTGDLPTTTAGPGACGDGQQDPGEACDDGNDEPNDGCDDACGRSGQVEWTVEPEDVETVYDLAVGSLGQIVLNVRAGDQDFLLGLSPDGVEQWREPVEDMGEVHLHPDGRIFFGSRAGVLHCYSQDVTELWTFELAPTDKFFGIVTADDALYSGANGHFDALPNMRAVARKHRLDTGAPLWEAQVPHDGLNLGEELVLFGDRLVVVGRAEAESEDRSLLAVVDRTGAWLSTEQGGVPASEARAASIGADDLLLARFGADAGGLQRRGPDLGQLWSVVDTGPVTITNVAVGTDERIVLTGFDETDNHSSVVRLYDGSGVLQWTSVFASPNPDLHDLAYAAAFGPDFLVVAGHVVDGFVEETHGRMWVRRFLLD</sequence>
<reference evidence="5" key="1">
    <citation type="submission" date="2022-11" db="EMBL/GenBank/DDBJ databases">
        <title>Minimal conservation of predation-associated metabolite biosynthetic gene clusters underscores biosynthetic potential of Myxococcota including descriptions for ten novel species: Archangium lansinium sp. nov., Myxococcus landrumus sp. nov., Nannocystis bai.</title>
        <authorList>
            <person name="Ahearne A."/>
            <person name="Stevens C."/>
            <person name="Dowd S."/>
        </authorList>
    </citation>
    <scope>NUCLEOTIDE SEQUENCE</scope>
    <source>
        <strain evidence="5">Fl3</strain>
    </source>
</reference>